<keyword evidence="3" id="KW-1185">Reference proteome</keyword>
<evidence type="ECO:0000313" key="3">
    <source>
        <dbReference type="Proteomes" id="UP001141327"/>
    </source>
</evidence>
<sequence length="108" mass="11401">MNALFNRLCASPPACARQRAGAADQSADYFLGHLWPALPGMDPAAACAAAAAEATPTSHHRLPTKPTSPPVLTHPVVNHLPHPGARRGGERSRMYGMEWGARGEGKVI</sequence>
<dbReference type="Proteomes" id="UP001141327">
    <property type="component" value="Unassembled WGS sequence"/>
</dbReference>
<protein>
    <submittedName>
        <fullName evidence="2">Uncharacterized protein</fullName>
    </submittedName>
</protein>
<reference evidence="2" key="1">
    <citation type="journal article" date="2022" name="bioRxiv">
        <title>Genomics of Preaxostyla Flagellates Illuminates Evolutionary Transitions and the Path Towards Mitochondrial Loss.</title>
        <authorList>
            <person name="Novak L.V.F."/>
            <person name="Treitli S.C."/>
            <person name="Pyrih J."/>
            <person name="Halakuc P."/>
            <person name="Pipaliya S.V."/>
            <person name="Vacek V."/>
            <person name="Brzon O."/>
            <person name="Soukal P."/>
            <person name="Eme L."/>
            <person name="Dacks J.B."/>
            <person name="Karnkowska A."/>
            <person name="Elias M."/>
            <person name="Hampl V."/>
        </authorList>
    </citation>
    <scope>NUCLEOTIDE SEQUENCE</scope>
    <source>
        <strain evidence="2">RCP-MX</strain>
    </source>
</reference>
<accession>A0ABQ8U5K0</accession>
<name>A0ABQ8U5K0_9EUKA</name>
<organism evidence="2 3">
    <name type="scientific">Paratrimastix pyriformis</name>
    <dbReference type="NCBI Taxonomy" id="342808"/>
    <lineage>
        <taxon>Eukaryota</taxon>
        <taxon>Metamonada</taxon>
        <taxon>Preaxostyla</taxon>
        <taxon>Paratrimastigidae</taxon>
        <taxon>Paratrimastix</taxon>
    </lineage>
</organism>
<evidence type="ECO:0000256" key="1">
    <source>
        <dbReference type="SAM" id="MobiDB-lite"/>
    </source>
</evidence>
<dbReference type="EMBL" id="JAPMOS010000371">
    <property type="protein sequence ID" value="KAJ4452852.1"/>
    <property type="molecule type" value="Genomic_DNA"/>
</dbReference>
<gene>
    <name evidence="2" type="ORF">PAPYR_12868</name>
</gene>
<proteinExistence type="predicted"/>
<feature type="region of interest" description="Disordered" evidence="1">
    <location>
        <begin position="55"/>
        <end position="97"/>
    </location>
</feature>
<comment type="caution">
    <text evidence="2">The sequence shown here is derived from an EMBL/GenBank/DDBJ whole genome shotgun (WGS) entry which is preliminary data.</text>
</comment>
<evidence type="ECO:0000313" key="2">
    <source>
        <dbReference type="EMBL" id="KAJ4452852.1"/>
    </source>
</evidence>